<evidence type="ECO:0000313" key="2">
    <source>
        <dbReference type="EMBL" id="SQH76627.1"/>
    </source>
</evidence>
<evidence type="ECO:0000256" key="1">
    <source>
        <dbReference type="SAM" id="Phobius"/>
    </source>
</evidence>
<name>A0A330MA11_9GAMM</name>
<dbReference type="Proteomes" id="UP000250123">
    <property type="component" value="Chromosome SHEWBE"/>
</dbReference>
<feature type="transmembrane region" description="Helical" evidence="1">
    <location>
        <begin position="37"/>
        <end position="57"/>
    </location>
</feature>
<dbReference type="EMBL" id="LS483452">
    <property type="protein sequence ID" value="SQH76627.1"/>
    <property type="molecule type" value="Genomic_DNA"/>
</dbReference>
<proteinExistence type="predicted"/>
<evidence type="ECO:0000313" key="3">
    <source>
        <dbReference type="Proteomes" id="UP000250123"/>
    </source>
</evidence>
<organism evidence="2 3">
    <name type="scientific">Shewanella benthica</name>
    <dbReference type="NCBI Taxonomy" id="43661"/>
    <lineage>
        <taxon>Bacteria</taxon>
        <taxon>Pseudomonadati</taxon>
        <taxon>Pseudomonadota</taxon>
        <taxon>Gammaproteobacteria</taxon>
        <taxon>Alteromonadales</taxon>
        <taxon>Shewanellaceae</taxon>
        <taxon>Shewanella</taxon>
    </lineage>
</organism>
<gene>
    <name evidence="2" type="ORF">SHEWBE_2664</name>
</gene>
<dbReference type="KEGG" id="sbk:SHEWBE_2664"/>
<sequence length="73" mass="8294">MYLGQFIHIRLLVLYASFIVPLRNLANPEVFAAKISIGKTVPTVLIALFTGVLQVYMLPQYQQITHLGIKFNF</sequence>
<keyword evidence="1" id="KW-0472">Membrane</keyword>
<keyword evidence="1" id="KW-1133">Transmembrane helix</keyword>
<dbReference type="AlphaFoldDB" id="A0A330MA11"/>
<feature type="transmembrane region" description="Helical" evidence="1">
    <location>
        <begin position="6"/>
        <end position="25"/>
    </location>
</feature>
<protein>
    <submittedName>
        <fullName evidence="2">Uncharacterized protein</fullName>
    </submittedName>
</protein>
<keyword evidence="1" id="KW-0812">Transmembrane</keyword>
<reference evidence="3" key="1">
    <citation type="submission" date="2018-06" db="EMBL/GenBank/DDBJ databases">
        <authorList>
            <person name="Cea G.-C."/>
            <person name="William W."/>
        </authorList>
    </citation>
    <scope>NUCLEOTIDE SEQUENCE [LARGE SCALE GENOMIC DNA]</scope>
    <source>
        <strain evidence="3">DB21MT-2</strain>
    </source>
</reference>
<accession>A0A330MA11</accession>